<keyword evidence="12" id="KW-1185">Reference proteome</keyword>
<dbReference type="InterPro" id="IPR036890">
    <property type="entry name" value="HATPase_C_sf"/>
</dbReference>
<dbReference type="InterPro" id="IPR003660">
    <property type="entry name" value="HAMP_dom"/>
</dbReference>
<dbReference type="SUPFAM" id="SSF55874">
    <property type="entry name" value="ATPase domain of HSP90 chaperone/DNA topoisomerase II/histidine kinase"/>
    <property type="match status" value="1"/>
</dbReference>
<gene>
    <name evidence="11" type="ORF">WG926_09935</name>
</gene>
<evidence type="ECO:0000256" key="8">
    <source>
        <dbReference type="SAM" id="Phobius"/>
    </source>
</evidence>
<dbReference type="SMART" id="SM00388">
    <property type="entry name" value="HisKA"/>
    <property type="match status" value="1"/>
</dbReference>
<evidence type="ECO:0000313" key="12">
    <source>
        <dbReference type="Proteomes" id="UP001413721"/>
    </source>
</evidence>
<keyword evidence="6" id="KW-0418">Kinase</keyword>
<dbReference type="PROSITE" id="PS50109">
    <property type="entry name" value="HIS_KIN"/>
    <property type="match status" value="1"/>
</dbReference>
<keyword evidence="5" id="KW-0808">Transferase</keyword>
<dbReference type="PROSITE" id="PS50885">
    <property type="entry name" value="HAMP"/>
    <property type="match status" value="1"/>
</dbReference>
<feature type="transmembrane region" description="Helical" evidence="8">
    <location>
        <begin position="307"/>
        <end position="325"/>
    </location>
</feature>
<dbReference type="InterPro" id="IPR036097">
    <property type="entry name" value="HisK_dim/P_sf"/>
</dbReference>
<dbReference type="Pfam" id="PF02518">
    <property type="entry name" value="HATPase_c"/>
    <property type="match status" value="1"/>
</dbReference>
<dbReference type="Gene3D" id="3.30.565.10">
    <property type="entry name" value="Histidine kinase-like ATPase, C-terminal domain"/>
    <property type="match status" value="1"/>
</dbReference>
<dbReference type="InterPro" id="IPR003594">
    <property type="entry name" value="HATPase_dom"/>
</dbReference>
<evidence type="ECO:0000256" key="5">
    <source>
        <dbReference type="ARBA" id="ARBA00022679"/>
    </source>
</evidence>
<comment type="subcellular location">
    <subcellularLocation>
        <location evidence="2">Membrane</location>
    </subcellularLocation>
</comment>
<keyword evidence="8" id="KW-0812">Transmembrane</keyword>
<feature type="region of interest" description="Disordered" evidence="7">
    <location>
        <begin position="761"/>
        <end position="820"/>
    </location>
</feature>
<keyword evidence="4" id="KW-0597">Phosphoprotein</keyword>
<protein>
    <recommendedName>
        <fullName evidence="3">histidine kinase</fullName>
        <ecNumber evidence="3">2.7.13.3</ecNumber>
    </recommendedName>
</protein>
<dbReference type="SMART" id="SM00387">
    <property type="entry name" value="HATPase_c"/>
    <property type="match status" value="1"/>
</dbReference>
<dbReference type="EMBL" id="JBBKTW010000003">
    <property type="protein sequence ID" value="MEN2988621.1"/>
    <property type="molecule type" value="Genomic_DNA"/>
</dbReference>
<feature type="compositionally biased region" description="Low complexity" evidence="7">
    <location>
        <begin position="796"/>
        <end position="820"/>
    </location>
</feature>
<reference evidence="11 12" key="1">
    <citation type="submission" date="2024-03" db="EMBL/GenBank/DDBJ databases">
        <title>High-quality draft genome sequencing of Tistrella sp. BH-R2-4.</title>
        <authorList>
            <person name="Dong C."/>
        </authorList>
    </citation>
    <scope>NUCLEOTIDE SEQUENCE [LARGE SCALE GENOMIC DNA]</scope>
    <source>
        <strain evidence="11 12">BH-R2-4</strain>
    </source>
</reference>
<feature type="domain" description="Histidine kinase" evidence="9">
    <location>
        <begin position="540"/>
        <end position="765"/>
    </location>
</feature>
<dbReference type="SUPFAM" id="SSF55785">
    <property type="entry name" value="PYP-like sensor domain (PAS domain)"/>
    <property type="match status" value="1"/>
</dbReference>
<evidence type="ECO:0000256" key="6">
    <source>
        <dbReference type="ARBA" id="ARBA00022777"/>
    </source>
</evidence>
<comment type="catalytic activity">
    <reaction evidence="1">
        <text>ATP + protein L-histidine = ADP + protein N-phospho-L-histidine.</text>
        <dbReference type="EC" id="2.7.13.3"/>
    </reaction>
</comment>
<dbReference type="PRINTS" id="PR00344">
    <property type="entry name" value="BCTRLSENSOR"/>
</dbReference>
<evidence type="ECO:0000313" key="11">
    <source>
        <dbReference type="EMBL" id="MEN2988621.1"/>
    </source>
</evidence>
<accession>A0ABU9YIM2</accession>
<dbReference type="CDD" id="cd12914">
    <property type="entry name" value="PDC1_DGC_like"/>
    <property type="match status" value="1"/>
</dbReference>
<dbReference type="EC" id="2.7.13.3" evidence="3"/>
<dbReference type="PANTHER" id="PTHR43047">
    <property type="entry name" value="TWO-COMPONENT HISTIDINE PROTEIN KINASE"/>
    <property type="match status" value="1"/>
</dbReference>
<dbReference type="Pfam" id="PF00512">
    <property type="entry name" value="HisKA"/>
    <property type="match status" value="1"/>
</dbReference>
<comment type="caution">
    <text evidence="11">The sequence shown here is derived from an EMBL/GenBank/DDBJ whole genome shotgun (WGS) entry which is preliminary data.</text>
</comment>
<evidence type="ECO:0000259" key="10">
    <source>
        <dbReference type="PROSITE" id="PS50885"/>
    </source>
</evidence>
<dbReference type="CDD" id="cd00082">
    <property type="entry name" value="HisKA"/>
    <property type="match status" value="1"/>
</dbReference>
<dbReference type="Proteomes" id="UP001413721">
    <property type="component" value="Unassembled WGS sequence"/>
</dbReference>
<feature type="domain" description="HAMP" evidence="10">
    <location>
        <begin position="327"/>
        <end position="380"/>
    </location>
</feature>
<keyword evidence="8" id="KW-1133">Transmembrane helix</keyword>
<feature type="transmembrane region" description="Helical" evidence="8">
    <location>
        <begin position="14"/>
        <end position="41"/>
    </location>
</feature>
<proteinExistence type="predicted"/>
<evidence type="ECO:0000256" key="3">
    <source>
        <dbReference type="ARBA" id="ARBA00012438"/>
    </source>
</evidence>
<dbReference type="Gene3D" id="3.30.450.20">
    <property type="entry name" value="PAS domain"/>
    <property type="match status" value="2"/>
</dbReference>
<evidence type="ECO:0000259" key="9">
    <source>
        <dbReference type="PROSITE" id="PS50109"/>
    </source>
</evidence>
<sequence>MPSSGRRSLLQMPLIQALMIAAIAVYLVLVGVGVTLHMVAYQQPLRDAMERAEGTASLLADHAAQAMEAADLTLLRAVDRVADYDMHLRSDGAAPRPRLLFDRLDELIRGSQQLRALWAVDRAGVMYVQTHVFPTPPIDLAGDDYMSRLMRAPDSGLVVGSTTYGAFTGRRYFTIARALTDPAGGFAGAAAAAVDVEHFTAFYGAAPIGDHGRVLLMSTAGAGVLAASPGLAEAEITQLRHAIRDVPPLTPARARDEPSAPVLIGDDYGGGPWFAAAVPVPGQAMQVVVLLAESDALAVWRASGWRTAGLLLIAGAGFAGAVVLMRNHLARPLDRLHAAIHRIEQGQIDRPVGTSGGLPQIEAAMTGIETLRLSLSHLTDHLNAEVDTRTQELEERSQQFNAALENVFLGLAMFDAERRLVVCNQRYRELFGLSESLACRGTTLHAILEHAARVEGYDVSELGEVLSRRLERLATRHTRTWSEELRNGRVLDLFVRPVASGGALVAVQDVTEQRRFEQALMEAKMQAERANSAKSEFLANMSHELRTPLNAIIGFSEIIGAEMFGPAGNPRYAAYGRDIAISGRHLLVLINDILDLSKAESGRMTVDVAPVVLGRVVRDCLRMVEAQARDNHVRLVADIAPGLPDMRTDERRLAQVLLNLLSNAVKFTPAGGRVTLSARAVSDRAASDRIVLVVEDTGIGMSAAEIEVALSVFGQIESAMHRRHHGTGLGLPLAVRLIDLLGGQFDLVSRPAQGTRATVVLPRDATRPLAATPDTMSRAAAPEPGQRPKARPAPPSAAAYSASDPSVSGQSVPGQSVPGQ</sequence>
<dbReference type="Pfam" id="PF12860">
    <property type="entry name" value="PAS_7"/>
    <property type="match status" value="1"/>
</dbReference>
<dbReference type="InterPro" id="IPR003661">
    <property type="entry name" value="HisK_dim/P_dom"/>
</dbReference>
<keyword evidence="8" id="KW-0472">Membrane</keyword>
<evidence type="ECO:0000256" key="1">
    <source>
        <dbReference type="ARBA" id="ARBA00000085"/>
    </source>
</evidence>
<dbReference type="InterPro" id="IPR004358">
    <property type="entry name" value="Sig_transdc_His_kin-like_C"/>
</dbReference>
<evidence type="ECO:0000256" key="7">
    <source>
        <dbReference type="SAM" id="MobiDB-lite"/>
    </source>
</evidence>
<dbReference type="InterPro" id="IPR005467">
    <property type="entry name" value="His_kinase_dom"/>
</dbReference>
<name>A0ABU9YIM2_9PROT</name>
<dbReference type="InterPro" id="IPR035965">
    <property type="entry name" value="PAS-like_dom_sf"/>
</dbReference>
<evidence type="ECO:0000256" key="2">
    <source>
        <dbReference type="ARBA" id="ARBA00004370"/>
    </source>
</evidence>
<dbReference type="PANTHER" id="PTHR43047:SF72">
    <property type="entry name" value="OSMOSENSING HISTIDINE PROTEIN KINASE SLN1"/>
    <property type="match status" value="1"/>
</dbReference>
<organism evidence="11 12">
    <name type="scientific">Tistrella arctica</name>
    <dbReference type="NCBI Taxonomy" id="3133430"/>
    <lineage>
        <taxon>Bacteria</taxon>
        <taxon>Pseudomonadati</taxon>
        <taxon>Pseudomonadota</taxon>
        <taxon>Alphaproteobacteria</taxon>
        <taxon>Geminicoccales</taxon>
        <taxon>Geminicoccaceae</taxon>
        <taxon>Tistrella</taxon>
    </lineage>
</organism>
<dbReference type="Gene3D" id="1.10.287.130">
    <property type="match status" value="1"/>
</dbReference>
<dbReference type="RefSeq" id="WP_345937234.1">
    <property type="nucleotide sequence ID" value="NZ_JBBKTW010000003.1"/>
</dbReference>
<evidence type="ECO:0000256" key="4">
    <source>
        <dbReference type="ARBA" id="ARBA00022553"/>
    </source>
</evidence>
<dbReference type="SUPFAM" id="SSF47384">
    <property type="entry name" value="Homodimeric domain of signal transducing histidine kinase"/>
    <property type="match status" value="1"/>
</dbReference>